<accession>A0A0A1IV09</accession>
<feature type="region of interest" description="Disordered" evidence="1">
    <location>
        <begin position="86"/>
        <end position="118"/>
    </location>
</feature>
<dbReference type="EMBL" id="LN610576">
    <property type="protein sequence ID" value="CEF89541.1"/>
    <property type="molecule type" value="Genomic_DNA"/>
</dbReference>
<dbReference type="Proteomes" id="UP000030225">
    <property type="component" value="Segment"/>
</dbReference>
<protein>
    <recommendedName>
        <fullName evidence="2">DUF5681 domain-containing protein</fullName>
    </recommendedName>
</protein>
<sequence length="118" mass="12585">MSKFVKGQSGNPRGRPTKEAQALKAMSAGELDHILKKLKPASAKAIQLMIDEMTNASQTSPVRLKMADKVFAAYLAALRAQASIDAAKNKSDGVPEQEDEPSAQVVEFSLTMPAKKGA</sequence>
<gene>
    <name evidence="3" type="primary">ORF51</name>
</gene>
<evidence type="ECO:0000313" key="4">
    <source>
        <dbReference type="Proteomes" id="UP000030225"/>
    </source>
</evidence>
<dbReference type="InterPro" id="IPR043736">
    <property type="entry name" value="DUF5681"/>
</dbReference>
<evidence type="ECO:0000313" key="3">
    <source>
        <dbReference type="EMBL" id="CEF89541.1"/>
    </source>
</evidence>
<evidence type="ECO:0000259" key="2">
    <source>
        <dbReference type="Pfam" id="PF18932"/>
    </source>
</evidence>
<feature type="domain" description="DUF5681" evidence="2">
    <location>
        <begin position="2"/>
        <end position="55"/>
    </location>
</feature>
<dbReference type="Pfam" id="PF18932">
    <property type="entry name" value="DUF5681"/>
    <property type="match status" value="1"/>
</dbReference>
<reference evidence="4" key="1">
    <citation type="journal article" date="2015" name="PLoS ONE">
        <title>Investigation of a Large Collection of Pseudomonas aeruginosa Bacteriophages Collected from a Single Environmental Source in Abidjan, Cote d'Ivoire.</title>
        <authorList>
            <person name="Essoh C."/>
            <person name="Latino L."/>
            <person name="Midoux C."/>
            <person name="Blouin Y."/>
            <person name="Loukou G."/>
            <person name="Nguetta S.P."/>
            <person name="Lathro S."/>
            <person name="Cablanmian A."/>
            <person name="Kouassi A.K."/>
            <person name="Vergnaud G."/>
            <person name="Pourcel C."/>
        </authorList>
    </citation>
    <scope>NUCLEOTIDE SEQUENCE [LARGE SCALE GENOMIC DNA]</scope>
</reference>
<proteinExistence type="predicted"/>
<evidence type="ECO:0000256" key="1">
    <source>
        <dbReference type="SAM" id="MobiDB-lite"/>
    </source>
</evidence>
<name>A0A0A1IV09_9CAUD</name>
<organism evidence="3 4">
    <name type="scientific">Pseudomonas phage vB_PaeM_PAO1_Ab17</name>
    <dbReference type="NCBI Taxonomy" id="1548904"/>
    <lineage>
        <taxon>Viruses</taxon>
        <taxon>Duplodnaviria</taxon>
        <taxon>Heunggongvirae</taxon>
        <taxon>Uroviricota</taxon>
        <taxon>Caudoviricetes</taxon>
        <taxon>Vandenendeviridae</taxon>
        <taxon>Nankokuvirus</taxon>
        <taxon>Nankokuvirus Ab03</taxon>
    </lineage>
</organism>